<proteinExistence type="predicted"/>
<reference evidence="3" key="1">
    <citation type="submission" date="2022-11" db="EMBL/GenBank/DDBJ databases">
        <authorList>
            <person name="Kikuchi T."/>
        </authorList>
    </citation>
    <scope>NUCLEOTIDE SEQUENCE</scope>
    <source>
        <strain evidence="3">PS1010</strain>
    </source>
</reference>
<feature type="compositionally biased region" description="Polar residues" evidence="1">
    <location>
        <begin position="1"/>
        <end position="24"/>
    </location>
</feature>
<dbReference type="InterPro" id="IPR000340">
    <property type="entry name" value="Dual-sp_phosphatase_cat-dom"/>
</dbReference>
<evidence type="ECO:0000259" key="2">
    <source>
        <dbReference type="Pfam" id="PF00782"/>
    </source>
</evidence>
<dbReference type="SUPFAM" id="SSF52799">
    <property type="entry name" value="(Phosphotyrosine protein) phosphatases II"/>
    <property type="match status" value="1"/>
</dbReference>
<feature type="domain" description="Dual specificity phosphatase catalytic" evidence="2">
    <location>
        <begin position="102"/>
        <end position="210"/>
    </location>
</feature>
<name>A0A9P1IDN9_9PELO</name>
<accession>A0A9P1IDN9</accession>
<protein>
    <recommendedName>
        <fullName evidence="2">Dual specificity phosphatase catalytic domain-containing protein</fullName>
    </recommendedName>
</protein>
<dbReference type="Proteomes" id="UP001152747">
    <property type="component" value="Unassembled WGS sequence"/>
</dbReference>
<evidence type="ECO:0000313" key="3">
    <source>
        <dbReference type="EMBL" id="CAI5443150.1"/>
    </source>
</evidence>
<organism evidence="3 4">
    <name type="scientific">Caenorhabditis angaria</name>
    <dbReference type="NCBI Taxonomy" id="860376"/>
    <lineage>
        <taxon>Eukaryota</taxon>
        <taxon>Metazoa</taxon>
        <taxon>Ecdysozoa</taxon>
        <taxon>Nematoda</taxon>
        <taxon>Chromadorea</taxon>
        <taxon>Rhabditida</taxon>
        <taxon>Rhabditina</taxon>
        <taxon>Rhabditomorpha</taxon>
        <taxon>Rhabditoidea</taxon>
        <taxon>Rhabditidae</taxon>
        <taxon>Peloderinae</taxon>
        <taxon>Caenorhabditis</taxon>
    </lineage>
</organism>
<dbReference type="InterPro" id="IPR029021">
    <property type="entry name" value="Prot-tyrosine_phosphatase-like"/>
</dbReference>
<evidence type="ECO:0000313" key="4">
    <source>
        <dbReference type="Proteomes" id="UP001152747"/>
    </source>
</evidence>
<evidence type="ECO:0000256" key="1">
    <source>
        <dbReference type="SAM" id="MobiDB-lite"/>
    </source>
</evidence>
<dbReference type="AlphaFoldDB" id="A0A9P1IDN9"/>
<feature type="region of interest" description="Disordered" evidence="1">
    <location>
        <begin position="1"/>
        <end position="50"/>
    </location>
</feature>
<gene>
    <name evidence="3" type="ORF">CAMP_LOCUS5787</name>
</gene>
<feature type="compositionally biased region" description="Low complexity" evidence="1">
    <location>
        <begin position="36"/>
        <end position="50"/>
    </location>
</feature>
<dbReference type="Gene3D" id="3.90.190.10">
    <property type="entry name" value="Protein tyrosine phosphatase superfamily"/>
    <property type="match status" value="1"/>
</dbReference>
<keyword evidence="4" id="KW-1185">Reference proteome</keyword>
<sequence>MSGPNSTTINRRSNFLRSQTTTSGMVPLEGDKPQRSNSASSSSSLISATSVGPMPNVIRVQSIGSSVDSGLQLNPTDEKDIHKMAEFLEICDEIITIDTTLLCKRQVRHVINVSKDALKIEKRAYCECNLERGHMPEVLNIPLDHISTPQQIVSYFSAANKFICDAREKNSRIMIYSPKLRRSLGCVIGIEYLMTYYNLRVERAMDHYQKVYQNVHGISDICMEALKLWRDDLDNLQKLRKGFAERRQNSEDSRVSLQSRFQNFVISNLRCSENDEADTSDNDDN</sequence>
<dbReference type="EMBL" id="CANHGI010000002">
    <property type="protein sequence ID" value="CAI5443150.1"/>
    <property type="molecule type" value="Genomic_DNA"/>
</dbReference>
<comment type="caution">
    <text evidence="3">The sequence shown here is derived from an EMBL/GenBank/DDBJ whole genome shotgun (WGS) entry which is preliminary data.</text>
</comment>
<dbReference type="Pfam" id="PF00782">
    <property type="entry name" value="DSPc"/>
    <property type="match status" value="1"/>
</dbReference>